<proteinExistence type="predicted"/>
<reference evidence="3" key="1">
    <citation type="journal article" date="2020" name="Stud. Mycol.">
        <title>101 Dothideomycetes genomes: a test case for predicting lifestyles and emergence of pathogens.</title>
        <authorList>
            <person name="Haridas S."/>
            <person name="Albert R."/>
            <person name="Binder M."/>
            <person name="Bloem J."/>
            <person name="Labutti K."/>
            <person name="Salamov A."/>
            <person name="Andreopoulos B."/>
            <person name="Baker S."/>
            <person name="Barry K."/>
            <person name="Bills G."/>
            <person name="Bluhm B."/>
            <person name="Cannon C."/>
            <person name="Castanera R."/>
            <person name="Culley D."/>
            <person name="Daum C."/>
            <person name="Ezra D."/>
            <person name="Gonzalez J."/>
            <person name="Henrissat B."/>
            <person name="Kuo A."/>
            <person name="Liang C."/>
            <person name="Lipzen A."/>
            <person name="Lutzoni F."/>
            <person name="Magnuson J."/>
            <person name="Mondo S."/>
            <person name="Nolan M."/>
            <person name="Ohm R."/>
            <person name="Pangilinan J."/>
            <person name="Park H.-J."/>
            <person name="Ramirez L."/>
            <person name="Alfaro M."/>
            <person name="Sun H."/>
            <person name="Tritt A."/>
            <person name="Yoshinaga Y."/>
            <person name="Zwiers L.-H."/>
            <person name="Turgeon B."/>
            <person name="Goodwin S."/>
            <person name="Spatafora J."/>
            <person name="Crous P."/>
            <person name="Grigoriev I."/>
        </authorList>
    </citation>
    <scope>NUCLEOTIDE SEQUENCE</scope>
    <source>
        <strain evidence="3">CBS 279.74</strain>
    </source>
</reference>
<dbReference type="EMBL" id="MU005765">
    <property type="protein sequence ID" value="KAF2713554.1"/>
    <property type="molecule type" value="Genomic_DNA"/>
</dbReference>
<evidence type="ECO:0000313" key="4">
    <source>
        <dbReference type="Proteomes" id="UP000799428"/>
    </source>
</evidence>
<feature type="coiled-coil region" evidence="1">
    <location>
        <begin position="56"/>
        <end position="198"/>
    </location>
</feature>
<feature type="compositionally biased region" description="Basic residues" evidence="2">
    <location>
        <begin position="329"/>
        <end position="338"/>
    </location>
</feature>
<evidence type="ECO:0000313" key="3">
    <source>
        <dbReference type="EMBL" id="KAF2713554.1"/>
    </source>
</evidence>
<dbReference type="Proteomes" id="UP000799428">
    <property type="component" value="Unassembled WGS sequence"/>
</dbReference>
<gene>
    <name evidence="3" type="ORF">K504DRAFT_140102</name>
</gene>
<feature type="region of interest" description="Disordered" evidence="2">
    <location>
        <begin position="406"/>
        <end position="429"/>
    </location>
</feature>
<organism evidence="3 4">
    <name type="scientific">Pleomassaria siparia CBS 279.74</name>
    <dbReference type="NCBI Taxonomy" id="1314801"/>
    <lineage>
        <taxon>Eukaryota</taxon>
        <taxon>Fungi</taxon>
        <taxon>Dikarya</taxon>
        <taxon>Ascomycota</taxon>
        <taxon>Pezizomycotina</taxon>
        <taxon>Dothideomycetes</taxon>
        <taxon>Pleosporomycetidae</taxon>
        <taxon>Pleosporales</taxon>
        <taxon>Pleomassariaceae</taxon>
        <taxon>Pleomassaria</taxon>
    </lineage>
</organism>
<dbReference type="OrthoDB" id="4088568at2759"/>
<keyword evidence="1" id="KW-0175">Coiled coil</keyword>
<sequence length="705" mass="77780">METIIATRSSIPACCCGSNDCAFLVHNERILQGLEGTVSKAAQLGQALLIRHEAYVADSERERHHMSATIENLEKEKFELENRNAQSIKANRDLLDQLEQLNDAVADSDAQIRMLTDTLHSTEEELQRLSTLAARTQALERQLIDLERDQAHLHGSLENKVGDERTAIQRWKRAETTIGDLQDQIDRIEKEAWEERERHLEIVTRMERRMAMDGELGTAAEKLKTHMVQDQSGSSVVSHFVKDILLDNTNLQHGILELREMLMCSNEEVQLLREQLRTHQPIPPAMNNSATPTSLQKELGNDNVFNPELHIHHHYHNPPRKETPVKVQPQRRPRKKRFSLTFTPPAPPGTSTSSAIVSQNVVTVPPNMNRWSNATTLAPSSVPGSPLSMSRRGSIYDRVFSDVAYDSSRPTSPSDSIDPSSPSFGPAKAREGLYSQDLAYRHPRRRSQGLKPPTIAMVSAISPANSLANDIFTLGPSLHTTIPEENEEHPGTNSDYLTSPNYDLDEAIFPTASNYRPSLRRAASHESLISVSGMDIHTLRSRPAQLLFSSTPKSSSPVSGASIQPEVTPWTATATGNMTRVNQDSSTLNRSLLYSTIANQKRGINTSSNPSLHKASTDTLGKKVGGWVFGKWGGAHATSPTSATGSAKKKVDVGADKVEREVRLRPAGVNQSGPIWGFFDVPSTPTKVVVTEFDEDALGEALAEA</sequence>
<evidence type="ECO:0000256" key="1">
    <source>
        <dbReference type="SAM" id="Coils"/>
    </source>
</evidence>
<dbReference type="AlphaFoldDB" id="A0A6G1KL40"/>
<name>A0A6G1KL40_9PLEO</name>
<feature type="compositionally biased region" description="Low complexity" evidence="2">
    <location>
        <begin position="406"/>
        <end position="423"/>
    </location>
</feature>
<protein>
    <submittedName>
        <fullName evidence="3">Uncharacterized protein</fullName>
    </submittedName>
</protein>
<keyword evidence="4" id="KW-1185">Reference proteome</keyword>
<evidence type="ECO:0000256" key="2">
    <source>
        <dbReference type="SAM" id="MobiDB-lite"/>
    </source>
</evidence>
<feature type="region of interest" description="Disordered" evidence="2">
    <location>
        <begin position="314"/>
        <end position="353"/>
    </location>
</feature>
<accession>A0A6G1KL40</accession>